<evidence type="ECO:0000313" key="6">
    <source>
        <dbReference type="Proteomes" id="UP000008229"/>
    </source>
</evidence>
<dbReference type="Pfam" id="PF00356">
    <property type="entry name" value="LacI"/>
    <property type="match status" value="1"/>
</dbReference>
<dbReference type="Pfam" id="PF13377">
    <property type="entry name" value="Peripla_BP_3"/>
    <property type="match status" value="1"/>
</dbReference>
<keyword evidence="6" id="KW-1185">Reference proteome</keyword>
<dbReference type="InterPro" id="IPR028082">
    <property type="entry name" value="Peripla_BP_I"/>
</dbReference>
<proteinExistence type="predicted"/>
<dbReference type="OrthoDB" id="3602807at2"/>
<dbReference type="PROSITE" id="PS00356">
    <property type="entry name" value="HTH_LACI_1"/>
    <property type="match status" value="1"/>
</dbReference>
<evidence type="ECO:0000256" key="2">
    <source>
        <dbReference type="ARBA" id="ARBA00023125"/>
    </source>
</evidence>
<dbReference type="PANTHER" id="PTHR30146:SF153">
    <property type="entry name" value="LACTOSE OPERON REPRESSOR"/>
    <property type="match status" value="1"/>
</dbReference>
<dbReference type="Proteomes" id="UP000008229">
    <property type="component" value="Chromosome"/>
</dbReference>
<evidence type="ECO:0000256" key="1">
    <source>
        <dbReference type="ARBA" id="ARBA00023015"/>
    </source>
</evidence>
<keyword evidence="3" id="KW-0804">Transcription</keyword>
<reference evidence="5 6" key="1">
    <citation type="journal article" date="2010" name="Stand. Genomic Sci.">
        <title>Complete genome sequence of Conexibacter woesei type strain (ID131577).</title>
        <authorList>
            <person name="Pukall R."/>
            <person name="Lapidus A."/>
            <person name="Glavina Del Rio T."/>
            <person name="Copeland A."/>
            <person name="Tice H."/>
            <person name="Cheng J.-F."/>
            <person name="Lucas S."/>
            <person name="Chen F."/>
            <person name="Nolan M."/>
            <person name="Bruce D."/>
            <person name="Goodwin L."/>
            <person name="Pitluck S."/>
            <person name="Mavromatis K."/>
            <person name="Ivanova N."/>
            <person name="Ovchinnikova G."/>
            <person name="Pati A."/>
            <person name="Chen A."/>
            <person name="Palaniappan K."/>
            <person name="Land M."/>
            <person name="Hauser L."/>
            <person name="Chang Y.-J."/>
            <person name="Jeffries C.D."/>
            <person name="Chain P."/>
            <person name="Meincke L."/>
            <person name="Sims D."/>
            <person name="Brettin T."/>
            <person name="Detter J.C."/>
            <person name="Rohde M."/>
            <person name="Goeker M."/>
            <person name="Bristow J."/>
            <person name="Eisen J.A."/>
            <person name="Markowitz V."/>
            <person name="Kyrpides N.C."/>
            <person name="Klenk H.-P."/>
            <person name="Hugenholtz P."/>
        </authorList>
    </citation>
    <scope>NUCLEOTIDE SEQUENCE [LARGE SCALE GENOMIC DNA]</scope>
    <source>
        <strain evidence="6">DSM 14684 / CIP 108061 / JCM 11494 / NBRC 100937 / ID131577</strain>
    </source>
</reference>
<dbReference type="InterPro" id="IPR000843">
    <property type="entry name" value="HTH_LacI"/>
</dbReference>
<accession>D3F2J8</accession>
<dbReference type="eggNOG" id="COG1609">
    <property type="taxonomic scope" value="Bacteria"/>
</dbReference>
<organism evidence="5 6">
    <name type="scientific">Conexibacter woesei (strain DSM 14684 / CCUG 47730 / CIP 108061 / JCM 11494 / NBRC 100937 / ID131577)</name>
    <dbReference type="NCBI Taxonomy" id="469383"/>
    <lineage>
        <taxon>Bacteria</taxon>
        <taxon>Bacillati</taxon>
        <taxon>Actinomycetota</taxon>
        <taxon>Thermoleophilia</taxon>
        <taxon>Solirubrobacterales</taxon>
        <taxon>Conexibacteraceae</taxon>
        <taxon>Conexibacter</taxon>
    </lineage>
</organism>
<reference evidence="6" key="2">
    <citation type="submission" date="2010-01" db="EMBL/GenBank/DDBJ databases">
        <title>The complete genome of Conexibacter woesei DSM 14684.</title>
        <authorList>
            <consortium name="US DOE Joint Genome Institute (JGI-PGF)"/>
            <person name="Lucas S."/>
            <person name="Copeland A."/>
            <person name="Lapidus A."/>
            <person name="Glavina del Rio T."/>
            <person name="Dalin E."/>
            <person name="Tice H."/>
            <person name="Bruce D."/>
            <person name="Goodwin L."/>
            <person name="Pitluck S."/>
            <person name="Kyrpides N."/>
            <person name="Mavromatis K."/>
            <person name="Ivanova N."/>
            <person name="Mikhailova N."/>
            <person name="Chertkov O."/>
            <person name="Brettin T."/>
            <person name="Detter J.C."/>
            <person name="Han C."/>
            <person name="Larimer F."/>
            <person name="Land M."/>
            <person name="Hauser L."/>
            <person name="Markowitz V."/>
            <person name="Cheng J.-F."/>
            <person name="Hugenholtz P."/>
            <person name="Woyke T."/>
            <person name="Wu D."/>
            <person name="Pukall R."/>
            <person name="Steenblock K."/>
            <person name="Schneider S."/>
            <person name="Klenk H.-P."/>
            <person name="Eisen J.A."/>
        </authorList>
    </citation>
    <scope>NUCLEOTIDE SEQUENCE [LARGE SCALE GENOMIC DNA]</scope>
    <source>
        <strain evidence="6">DSM 14684 / CIP 108061 / JCM 11494 / NBRC 100937 / ID131577</strain>
    </source>
</reference>
<dbReference type="InterPro" id="IPR010982">
    <property type="entry name" value="Lambda_DNA-bd_dom_sf"/>
</dbReference>
<keyword evidence="2" id="KW-0238">DNA-binding</keyword>
<dbReference type="STRING" id="469383.Cwoe_3847"/>
<dbReference type="HOGENOM" id="CLU_037628_6_1_11"/>
<evidence type="ECO:0000256" key="3">
    <source>
        <dbReference type="ARBA" id="ARBA00023163"/>
    </source>
</evidence>
<gene>
    <name evidence="5" type="ordered locus">Cwoe_3847</name>
</gene>
<dbReference type="Gene3D" id="3.40.50.2300">
    <property type="match status" value="2"/>
</dbReference>
<keyword evidence="1" id="KW-0805">Transcription regulation</keyword>
<dbReference type="KEGG" id="cwo:Cwoe_3847"/>
<protein>
    <submittedName>
        <fullName evidence="5">Transcriptional regulator, LacI family</fullName>
    </submittedName>
</protein>
<name>D3F2J8_CONWI</name>
<dbReference type="GO" id="GO:0003700">
    <property type="term" value="F:DNA-binding transcription factor activity"/>
    <property type="evidence" value="ECO:0007669"/>
    <property type="project" value="TreeGrafter"/>
</dbReference>
<evidence type="ECO:0000313" key="5">
    <source>
        <dbReference type="EMBL" id="ADB52264.1"/>
    </source>
</evidence>
<dbReference type="InterPro" id="IPR046335">
    <property type="entry name" value="LacI/GalR-like_sensor"/>
</dbReference>
<dbReference type="RefSeq" id="WP_012935315.1">
    <property type="nucleotide sequence ID" value="NC_013739.1"/>
</dbReference>
<dbReference type="SMART" id="SM00354">
    <property type="entry name" value="HTH_LACI"/>
    <property type="match status" value="1"/>
</dbReference>
<dbReference type="CDD" id="cd01392">
    <property type="entry name" value="HTH_LacI"/>
    <property type="match status" value="1"/>
</dbReference>
<dbReference type="Gene3D" id="1.10.260.40">
    <property type="entry name" value="lambda repressor-like DNA-binding domains"/>
    <property type="match status" value="1"/>
</dbReference>
<dbReference type="GO" id="GO:0000976">
    <property type="term" value="F:transcription cis-regulatory region binding"/>
    <property type="evidence" value="ECO:0007669"/>
    <property type="project" value="TreeGrafter"/>
</dbReference>
<feature type="domain" description="HTH lacI-type" evidence="4">
    <location>
        <begin position="7"/>
        <end position="61"/>
    </location>
</feature>
<evidence type="ECO:0000259" key="4">
    <source>
        <dbReference type="PROSITE" id="PS50932"/>
    </source>
</evidence>
<sequence>MDTSGRPGIRDLARAAGVSRTTVSHALNGKGRMAPETRDRILTLAEELGYRPNVNALHLTQRRAGLLALTSSPSDPIPLGLLDVDYFLALAPAASEAALRAGYALVLGPTGAASDLWDDLRLDGALVTDPLPSDPFLRALEARGTPVVTLGRDVDRADETWWVDSDLEAVMTEALDHLEQAGARRVGFVSEPPRHSYSIDEHAAYHRWQAARGRASLVEEAAGNHTEAGFRAAQRMLAARERPDAIVTTLEGLAIGVKLAAETIGLRVPEDLMIVAVSDGSILAQPHTSITATDLASAEIGAAAVRLLIDRLDGRAPEPRSVRVPSTLRIRASTRRR</sequence>
<dbReference type="AlphaFoldDB" id="D3F2J8"/>
<dbReference type="SUPFAM" id="SSF53822">
    <property type="entry name" value="Periplasmic binding protein-like I"/>
    <property type="match status" value="1"/>
</dbReference>
<dbReference type="PROSITE" id="PS50932">
    <property type="entry name" value="HTH_LACI_2"/>
    <property type="match status" value="1"/>
</dbReference>
<dbReference type="EMBL" id="CP001854">
    <property type="protein sequence ID" value="ADB52264.1"/>
    <property type="molecule type" value="Genomic_DNA"/>
</dbReference>
<dbReference type="PANTHER" id="PTHR30146">
    <property type="entry name" value="LACI-RELATED TRANSCRIPTIONAL REPRESSOR"/>
    <property type="match status" value="1"/>
</dbReference>
<dbReference type="CDD" id="cd06267">
    <property type="entry name" value="PBP1_LacI_sugar_binding-like"/>
    <property type="match status" value="1"/>
</dbReference>
<dbReference type="SUPFAM" id="SSF47413">
    <property type="entry name" value="lambda repressor-like DNA-binding domains"/>
    <property type="match status" value="1"/>
</dbReference>